<name>A0A4R7UY26_9PSEU</name>
<keyword evidence="4" id="KW-1185">Reference proteome</keyword>
<reference evidence="3 4" key="1">
    <citation type="submission" date="2019-03" db="EMBL/GenBank/DDBJ databases">
        <title>Genomic Encyclopedia of Archaeal and Bacterial Type Strains, Phase II (KMG-II): from individual species to whole genera.</title>
        <authorList>
            <person name="Goeker M."/>
        </authorList>
    </citation>
    <scope>NUCLEOTIDE SEQUENCE [LARGE SCALE GENOMIC DNA]</scope>
    <source>
        <strain evidence="3 4">DSM 45499</strain>
    </source>
</reference>
<sequence length="383" mass="42974">MSRLGDKRIRLTYDDWWANQREIAAVRAAAEENARRIKEVRREFKREITAVRDEFAAEIAGIHREYGTRVGALEQARDASLSLARRWGNTAAELHDEIAEDGRHERFAPGELAAVGRRLVEFRDDAGGNAPDARFMIAWTATRDLTELRSKVAERAQEWETLRSACVSGLTVLRERWQELATWELAQGDEVAKVDVAHWSGGAHAELGAELTSALRAVADPKTAPDTASLTTLLGSELDRLAGRLERVFQNALATCRHAQLRAEVFTDVAGRMADRGWHIVDRQMGFEGDDTRADLVGVIRNFSGAQLRIRLPAPGDDRQELPVRFERIAREDLPDNVVDKLGELMQAVVDDAAQGWARTDRVEELPSRDEDTDDVEAEREHL</sequence>
<evidence type="ECO:0000256" key="2">
    <source>
        <dbReference type="SAM" id="MobiDB-lite"/>
    </source>
</evidence>
<evidence type="ECO:0000256" key="1">
    <source>
        <dbReference type="SAM" id="Coils"/>
    </source>
</evidence>
<accession>A0A4R7UY26</accession>
<comment type="caution">
    <text evidence="3">The sequence shown here is derived from an EMBL/GenBank/DDBJ whole genome shotgun (WGS) entry which is preliminary data.</text>
</comment>
<keyword evidence="1" id="KW-0175">Coiled coil</keyword>
<evidence type="ECO:0000313" key="4">
    <source>
        <dbReference type="Proteomes" id="UP000294927"/>
    </source>
</evidence>
<protein>
    <submittedName>
        <fullName evidence="3">Uncharacterized protein</fullName>
    </submittedName>
</protein>
<proteinExistence type="predicted"/>
<feature type="compositionally biased region" description="Basic and acidic residues" evidence="2">
    <location>
        <begin position="359"/>
        <end position="370"/>
    </location>
</feature>
<dbReference type="OrthoDB" id="3462345at2"/>
<evidence type="ECO:0000313" key="3">
    <source>
        <dbReference type="EMBL" id="TDV40972.1"/>
    </source>
</evidence>
<dbReference type="Proteomes" id="UP000294927">
    <property type="component" value="Unassembled WGS sequence"/>
</dbReference>
<feature type="coiled-coil region" evidence="1">
    <location>
        <begin position="23"/>
        <end position="54"/>
    </location>
</feature>
<feature type="compositionally biased region" description="Acidic residues" evidence="2">
    <location>
        <begin position="371"/>
        <end position="383"/>
    </location>
</feature>
<feature type="region of interest" description="Disordered" evidence="2">
    <location>
        <begin position="357"/>
        <end position="383"/>
    </location>
</feature>
<gene>
    <name evidence="3" type="ORF">CLV71_12138</name>
</gene>
<dbReference type="EMBL" id="SOCP01000021">
    <property type="protein sequence ID" value="TDV40972.1"/>
    <property type="molecule type" value="Genomic_DNA"/>
</dbReference>
<dbReference type="AlphaFoldDB" id="A0A4R7UY26"/>
<organism evidence="3 4">
    <name type="scientific">Actinophytocola oryzae</name>
    <dbReference type="NCBI Taxonomy" id="502181"/>
    <lineage>
        <taxon>Bacteria</taxon>
        <taxon>Bacillati</taxon>
        <taxon>Actinomycetota</taxon>
        <taxon>Actinomycetes</taxon>
        <taxon>Pseudonocardiales</taxon>
        <taxon>Pseudonocardiaceae</taxon>
    </lineage>
</organism>
<dbReference type="RefSeq" id="WP_133907919.1">
    <property type="nucleotide sequence ID" value="NZ_SOCP01000021.1"/>
</dbReference>